<keyword evidence="9" id="KW-0810">Translation regulation</keyword>
<dbReference type="GO" id="GO:0006412">
    <property type="term" value="P:translation"/>
    <property type="evidence" value="ECO:0007669"/>
    <property type="project" value="UniProtKB-KW"/>
</dbReference>
<evidence type="ECO:0000256" key="10">
    <source>
        <dbReference type="ARBA" id="ARBA00022884"/>
    </source>
</evidence>
<dbReference type="AlphaFoldDB" id="A0A1B2DDQ8"/>
<dbReference type="CDD" id="cd03221">
    <property type="entry name" value="ABCF_EF-3"/>
    <property type="match status" value="2"/>
</dbReference>
<dbReference type="InterPro" id="IPR003593">
    <property type="entry name" value="AAA+_ATPase"/>
</dbReference>
<keyword evidence="10" id="KW-0694">RNA-binding</keyword>
<evidence type="ECO:0000256" key="13">
    <source>
        <dbReference type="SAM" id="MobiDB-lite"/>
    </source>
</evidence>
<dbReference type="Pfam" id="PF12848">
    <property type="entry name" value="ABC_tran_Xtn"/>
    <property type="match status" value="1"/>
</dbReference>
<dbReference type="FunFam" id="3.40.50.300:FF:000011">
    <property type="entry name" value="Putative ABC transporter ATP-binding component"/>
    <property type="match status" value="1"/>
</dbReference>
<dbReference type="PANTHER" id="PTHR42855:SF1">
    <property type="entry name" value="ABC TRANSPORTER DOMAIN-CONTAINING PROTEIN"/>
    <property type="match status" value="1"/>
</dbReference>
<dbReference type="Gene3D" id="3.40.50.300">
    <property type="entry name" value="P-loop containing nucleotide triphosphate hydrolases"/>
    <property type="match status" value="2"/>
</dbReference>
<name>A0A1B2DDQ8_9BACL</name>
<feature type="region of interest" description="Disordered" evidence="13">
    <location>
        <begin position="535"/>
        <end position="554"/>
    </location>
</feature>
<feature type="coiled-coil region" evidence="12">
    <location>
        <begin position="604"/>
        <end position="662"/>
    </location>
</feature>
<evidence type="ECO:0000256" key="2">
    <source>
        <dbReference type="ARBA" id="ARBA00022490"/>
    </source>
</evidence>
<keyword evidence="4" id="KW-0699">rRNA-binding</keyword>
<accession>A0A1B2DDQ8</accession>
<dbReference type="SMART" id="SM00382">
    <property type="entry name" value="AAA"/>
    <property type="match status" value="2"/>
</dbReference>
<feature type="region of interest" description="Disordered" evidence="13">
    <location>
        <begin position="562"/>
        <end position="586"/>
    </location>
</feature>
<dbReference type="GO" id="GO:0019843">
    <property type="term" value="F:rRNA binding"/>
    <property type="evidence" value="ECO:0007669"/>
    <property type="project" value="UniProtKB-KW"/>
</dbReference>
<evidence type="ECO:0000256" key="4">
    <source>
        <dbReference type="ARBA" id="ARBA00022730"/>
    </source>
</evidence>
<feature type="compositionally biased region" description="Low complexity" evidence="13">
    <location>
        <begin position="562"/>
        <end position="577"/>
    </location>
</feature>
<feature type="domain" description="ABC transporter" evidence="14">
    <location>
        <begin position="4"/>
        <end position="255"/>
    </location>
</feature>
<dbReference type="FunFam" id="3.40.50.300:FF:000183">
    <property type="entry name" value="ABC transporter ATP-binding protein yjjK"/>
    <property type="match status" value="1"/>
</dbReference>
<dbReference type="Pfam" id="PF00005">
    <property type="entry name" value="ABC_tran"/>
    <property type="match status" value="2"/>
</dbReference>
<comment type="similarity">
    <text evidence="1">Belongs to the ABC transporter superfamily. ABCF family. Translational throttle EttA subfamily.</text>
</comment>
<dbReference type="InterPro" id="IPR027417">
    <property type="entry name" value="P-loop_NTPase"/>
</dbReference>
<evidence type="ECO:0000256" key="11">
    <source>
        <dbReference type="ARBA" id="ARBA00022917"/>
    </source>
</evidence>
<keyword evidence="7" id="KW-0378">Hydrolase</keyword>
<dbReference type="PROSITE" id="PS00211">
    <property type="entry name" value="ABC_TRANSPORTER_1"/>
    <property type="match status" value="2"/>
</dbReference>
<evidence type="ECO:0000256" key="1">
    <source>
        <dbReference type="ARBA" id="ARBA00005868"/>
    </source>
</evidence>
<dbReference type="InterPro" id="IPR032524">
    <property type="entry name" value="ABC_tran_C"/>
</dbReference>
<dbReference type="EMBL" id="CP016808">
    <property type="protein sequence ID" value="ANY65830.1"/>
    <property type="molecule type" value="Genomic_DNA"/>
</dbReference>
<dbReference type="GO" id="GO:0000049">
    <property type="term" value="F:tRNA binding"/>
    <property type="evidence" value="ECO:0007669"/>
    <property type="project" value="UniProtKB-KW"/>
</dbReference>
<keyword evidence="8" id="KW-0067">ATP-binding</keyword>
<evidence type="ECO:0000256" key="6">
    <source>
        <dbReference type="ARBA" id="ARBA00022741"/>
    </source>
</evidence>
<keyword evidence="6" id="KW-0547">Nucleotide-binding</keyword>
<dbReference type="GO" id="GO:0005524">
    <property type="term" value="F:ATP binding"/>
    <property type="evidence" value="ECO:0007669"/>
    <property type="project" value="UniProtKB-KW"/>
</dbReference>
<dbReference type="PANTHER" id="PTHR42855">
    <property type="entry name" value="ABC TRANSPORTER ATP-BINDING SUBUNIT"/>
    <property type="match status" value="1"/>
</dbReference>
<dbReference type="InterPro" id="IPR051309">
    <property type="entry name" value="ABCF_ATPase"/>
</dbReference>
<sequence>MHLLSVEHITKSYGEKMLFEDVTFGLEDGDKIGIIGVNGTGKSTFLKVIAGLEPADAGNISIGNRVTIRMLSQDPVFAPGETALEHVLGGDSPQQRAVREHVEALEALELHPSDEALQQRLIKANQRMDEFDAWTLESEAKIALAKLGILHFDEKVETFSGGQRKRVAMAAALLQPSDILILDEPTNHIDNDSVAWLEGMLQKRKGALLMITHDRYFLDRVSNRVIELDGGRAYFYEANYSRFLELKLEREEREAATESKRKNLLRSELAWIRRGAKARTTKQKARIDRFEDLKAQAPKQSAGKMDVSVASTRLGRKIVELEKVTKRFGERTLIRDFSYIAVPEDRVGIIGRNGSGKSTLLKLIEGRLQPDEGTVELGLTVNLGWFSQEHEEMDESLRVIEFIREGAEQVKTADGSLISAGQMLERFLFPPAMQWSLISKLSGGEKRRLQLLRVLMKAPNVLLLDEPTNDLDISTLAVLEDYLDDFPGVVFVVSHDRYFLDRTVDKILSFEDGVITQHTGNYSEYQEFVEKHGSAAAGTSPASGGSSAGGSAKAAAGAGSASAAGSKSAAGDSNAKAGTGGGKERALKMSYKDQKDFEQIDGWIEQAENDLAHIEQRMEESGSDSVLIQQLSEEQQQLEEKLEQLMERWTELNELAEQIAAQKKV</sequence>
<dbReference type="GO" id="GO:0003677">
    <property type="term" value="F:DNA binding"/>
    <property type="evidence" value="ECO:0007669"/>
    <property type="project" value="InterPro"/>
</dbReference>
<protein>
    <submittedName>
        <fullName evidence="15">ABC transporter</fullName>
    </submittedName>
</protein>
<dbReference type="InterPro" id="IPR003439">
    <property type="entry name" value="ABC_transporter-like_ATP-bd"/>
</dbReference>
<dbReference type="InterPro" id="IPR017871">
    <property type="entry name" value="ABC_transporter-like_CS"/>
</dbReference>
<dbReference type="Gene3D" id="1.10.287.380">
    <property type="entry name" value="Valyl-tRNA synthetase, C-terminal domain"/>
    <property type="match status" value="1"/>
</dbReference>
<keyword evidence="5" id="KW-0677">Repeat</keyword>
<keyword evidence="11" id="KW-0648">Protein biosynthesis</keyword>
<evidence type="ECO:0000259" key="14">
    <source>
        <dbReference type="PROSITE" id="PS50893"/>
    </source>
</evidence>
<feature type="domain" description="ABC transporter" evidence="14">
    <location>
        <begin position="319"/>
        <end position="537"/>
    </location>
</feature>
<feature type="coiled-coil region" evidence="12">
    <location>
        <begin position="241"/>
        <end position="268"/>
    </location>
</feature>
<dbReference type="GO" id="GO:0016887">
    <property type="term" value="F:ATP hydrolysis activity"/>
    <property type="evidence" value="ECO:0007669"/>
    <property type="project" value="InterPro"/>
</dbReference>
<evidence type="ECO:0000256" key="7">
    <source>
        <dbReference type="ARBA" id="ARBA00022801"/>
    </source>
</evidence>
<dbReference type="RefSeq" id="WP_099517204.1">
    <property type="nucleotide sequence ID" value="NZ_CP016808.1"/>
</dbReference>
<dbReference type="InterPro" id="IPR032781">
    <property type="entry name" value="ABC_tran_Xtn"/>
</dbReference>
<organism evidence="15">
    <name type="scientific">Paenibacillus sp. BIHB 4019</name>
    <dbReference type="NCBI Taxonomy" id="1870819"/>
    <lineage>
        <taxon>Bacteria</taxon>
        <taxon>Bacillati</taxon>
        <taxon>Bacillota</taxon>
        <taxon>Bacilli</taxon>
        <taxon>Bacillales</taxon>
        <taxon>Paenibacillaceae</taxon>
        <taxon>Paenibacillus</taxon>
    </lineage>
</organism>
<dbReference type="Pfam" id="PF16326">
    <property type="entry name" value="ABC_tran_CTD"/>
    <property type="match status" value="1"/>
</dbReference>
<gene>
    <name evidence="15" type="ORF">BBD42_04630</name>
</gene>
<dbReference type="GO" id="GO:0006417">
    <property type="term" value="P:regulation of translation"/>
    <property type="evidence" value="ECO:0007669"/>
    <property type="project" value="UniProtKB-KW"/>
</dbReference>
<evidence type="ECO:0000256" key="8">
    <source>
        <dbReference type="ARBA" id="ARBA00022840"/>
    </source>
</evidence>
<dbReference type="SUPFAM" id="SSF52540">
    <property type="entry name" value="P-loop containing nucleoside triphosphate hydrolases"/>
    <property type="match status" value="2"/>
</dbReference>
<evidence type="ECO:0000256" key="9">
    <source>
        <dbReference type="ARBA" id="ARBA00022845"/>
    </source>
</evidence>
<keyword evidence="2" id="KW-0963">Cytoplasm</keyword>
<reference evidence="15" key="1">
    <citation type="submission" date="2016-08" db="EMBL/GenBank/DDBJ databases">
        <title>Complete Genome Seqeunce of Paenibacillus sp. BIHB 4019 from tea rhizoplane.</title>
        <authorList>
            <person name="Thakur R."/>
            <person name="Swarnkar M.K."/>
            <person name="Gulati A."/>
        </authorList>
    </citation>
    <scope>NUCLEOTIDE SEQUENCE [LARGE SCALE GENOMIC DNA]</scope>
    <source>
        <strain evidence="15">BIHB4019</strain>
    </source>
</reference>
<proteinExistence type="inferred from homology"/>
<dbReference type="PROSITE" id="PS50893">
    <property type="entry name" value="ABC_TRANSPORTER_2"/>
    <property type="match status" value="2"/>
</dbReference>
<evidence type="ECO:0000256" key="12">
    <source>
        <dbReference type="SAM" id="Coils"/>
    </source>
</evidence>
<evidence type="ECO:0000256" key="3">
    <source>
        <dbReference type="ARBA" id="ARBA00022555"/>
    </source>
</evidence>
<dbReference type="InterPro" id="IPR037118">
    <property type="entry name" value="Val-tRNA_synth_C_sf"/>
</dbReference>
<keyword evidence="3" id="KW-0820">tRNA-binding</keyword>
<evidence type="ECO:0000313" key="15">
    <source>
        <dbReference type="EMBL" id="ANY65830.1"/>
    </source>
</evidence>
<keyword evidence="12" id="KW-0175">Coiled coil</keyword>
<evidence type="ECO:0000256" key="5">
    <source>
        <dbReference type="ARBA" id="ARBA00022737"/>
    </source>
</evidence>